<proteinExistence type="predicted"/>
<dbReference type="AlphaFoldDB" id="A0A4Y7PTH6"/>
<dbReference type="InterPro" id="IPR052618">
    <property type="entry name" value="ComplexI_NDUFA12"/>
</dbReference>
<dbReference type="GO" id="GO:0032981">
    <property type="term" value="P:mitochondrial respiratory chain complex I assembly"/>
    <property type="evidence" value="ECO:0007669"/>
    <property type="project" value="TreeGrafter"/>
</dbReference>
<gene>
    <name evidence="2" type="ORF">BD410DRAFT_728115</name>
</gene>
<dbReference type="STRING" id="50990.A0A4Y7PTH6"/>
<dbReference type="GO" id="GO:0005739">
    <property type="term" value="C:mitochondrion"/>
    <property type="evidence" value="ECO:0007669"/>
    <property type="project" value="TreeGrafter"/>
</dbReference>
<feature type="compositionally biased region" description="Basic and acidic residues" evidence="1">
    <location>
        <begin position="141"/>
        <end position="152"/>
    </location>
</feature>
<dbReference type="EMBL" id="ML170204">
    <property type="protein sequence ID" value="TDL18717.1"/>
    <property type="molecule type" value="Genomic_DNA"/>
</dbReference>
<evidence type="ECO:0000256" key="1">
    <source>
        <dbReference type="SAM" id="MobiDB-lite"/>
    </source>
</evidence>
<accession>A0A4Y7PTH6</accession>
<dbReference type="PANTHER" id="PTHR32470">
    <property type="entry name" value="ADH DEHYDROGENASE [UBIQUINONE] 1 ALPHA SUBCOMPLEX ASSEMBLY FACTOR 2"/>
    <property type="match status" value="1"/>
</dbReference>
<evidence type="ECO:0000313" key="2">
    <source>
        <dbReference type="EMBL" id="TDL18717.1"/>
    </source>
</evidence>
<feature type="compositionally biased region" description="Polar residues" evidence="1">
    <location>
        <begin position="122"/>
        <end position="139"/>
    </location>
</feature>
<name>A0A4Y7PTH6_9AGAM</name>
<reference evidence="2 3" key="1">
    <citation type="submission" date="2018-06" db="EMBL/GenBank/DDBJ databases">
        <title>A transcriptomic atlas of mushroom development highlights an independent origin of complex multicellularity.</title>
        <authorList>
            <consortium name="DOE Joint Genome Institute"/>
            <person name="Krizsan K."/>
            <person name="Almasi E."/>
            <person name="Merenyi Z."/>
            <person name="Sahu N."/>
            <person name="Viragh M."/>
            <person name="Koszo T."/>
            <person name="Mondo S."/>
            <person name="Kiss B."/>
            <person name="Balint B."/>
            <person name="Kues U."/>
            <person name="Barry K."/>
            <person name="Hegedus J.C."/>
            <person name="Henrissat B."/>
            <person name="Johnson J."/>
            <person name="Lipzen A."/>
            <person name="Ohm R."/>
            <person name="Nagy I."/>
            <person name="Pangilinan J."/>
            <person name="Yan J."/>
            <person name="Xiong Y."/>
            <person name="Grigoriev I.V."/>
            <person name="Hibbett D.S."/>
            <person name="Nagy L.G."/>
        </authorList>
    </citation>
    <scope>NUCLEOTIDE SEQUENCE [LARGE SCALE GENOMIC DNA]</scope>
    <source>
        <strain evidence="2 3">SZMC22713</strain>
    </source>
</reference>
<dbReference type="OrthoDB" id="10255576at2759"/>
<evidence type="ECO:0000313" key="3">
    <source>
        <dbReference type="Proteomes" id="UP000294933"/>
    </source>
</evidence>
<organism evidence="2 3">
    <name type="scientific">Rickenella mellea</name>
    <dbReference type="NCBI Taxonomy" id="50990"/>
    <lineage>
        <taxon>Eukaryota</taxon>
        <taxon>Fungi</taxon>
        <taxon>Dikarya</taxon>
        <taxon>Basidiomycota</taxon>
        <taxon>Agaricomycotina</taxon>
        <taxon>Agaricomycetes</taxon>
        <taxon>Hymenochaetales</taxon>
        <taxon>Rickenellaceae</taxon>
        <taxon>Rickenella</taxon>
    </lineage>
</organism>
<evidence type="ECO:0008006" key="4">
    <source>
        <dbReference type="Google" id="ProtNLM"/>
    </source>
</evidence>
<dbReference type="PANTHER" id="PTHR32470:SF2">
    <property type="entry name" value="NADH DEHYDROGENASE [UBIQUINONE] 1 ALPHA SUBCOMPLEX ASSEMBLY FACTOR 2"/>
    <property type="match status" value="1"/>
</dbReference>
<dbReference type="VEuPathDB" id="FungiDB:BD410DRAFT_728115"/>
<sequence length="175" mass="20846">MNIQDHPTVCINDYYLYFTNLIFWTDFERTKRVVKYKKGRDMWHYVSSSRSLPVQWTAWLAHTRLNPPTLQVSELQADLERQQRVRENAAIIEERYKEERLRLAASDRQQRLSPPESKKPVESTSLRGDTKTEPPQNEPESMERQKHEHAKELPVFPNPAYEPQAWEPKTSRRRG</sequence>
<feature type="region of interest" description="Disordered" evidence="1">
    <location>
        <begin position="103"/>
        <end position="175"/>
    </location>
</feature>
<keyword evidence="3" id="KW-1185">Reference proteome</keyword>
<protein>
    <recommendedName>
        <fullName evidence="4">NADH dehydrogenase [ubiquinone] 1 alpha subcomplex subunit</fullName>
    </recommendedName>
</protein>
<dbReference type="Proteomes" id="UP000294933">
    <property type="component" value="Unassembled WGS sequence"/>
</dbReference>